<dbReference type="Gene3D" id="1.25.10.10">
    <property type="entry name" value="Leucine-rich Repeat Variant"/>
    <property type="match status" value="1"/>
</dbReference>
<organism evidence="1 2">
    <name type="scientific">Desulfatibacillum alkenivorans DSM 16219</name>
    <dbReference type="NCBI Taxonomy" id="1121393"/>
    <lineage>
        <taxon>Bacteria</taxon>
        <taxon>Pseudomonadati</taxon>
        <taxon>Thermodesulfobacteriota</taxon>
        <taxon>Desulfobacteria</taxon>
        <taxon>Desulfobacterales</taxon>
        <taxon>Desulfatibacillaceae</taxon>
        <taxon>Desulfatibacillum</taxon>
    </lineage>
</organism>
<evidence type="ECO:0000313" key="2">
    <source>
        <dbReference type="Proteomes" id="UP000183994"/>
    </source>
</evidence>
<reference evidence="2" key="1">
    <citation type="submission" date="2016-11" db="EMBL/GenBank/DDBJ databases">
        <authorList>
            <person name="Varghese N."/>
            <person name="Submissions S."/>
        </authorList>
    </citation>
    <scope>NUCLEOTIDE SEQUENCE [LARGE SCALE GENOMIC DNA]</scope>
    <source>
        <strain evidence="2">DSM 16219</strain>
    </source>
</reference>
<dbReference type="InterPro" id="IPR011989">
    <property type="entry name" value="ARM-like"/>
</dbReference>
<dbReference type="Proteomes" id="UP000183994">
    <property type="component" value="Unassembled WGS sequence"/>
</dbReference>
<dbReference type="RefSeq" id="WP_073475496.1">
    <property type="nucleotide sequence ID" value="NZ_FQZU01000010.1"/>
</dbReference>
<dbReference type="PANTHER" id="PTHR33747">
    <property type="entry name" value="UPF0225 PROTEIN SCO1677"/>
    <property type="match status" value="1"/>
</dbReference>
<sequence>MEKLWTYNDYVDRLQHPNLLVREWAFDALDKQYYRTYTKEVSGLLKETEGFLASKAADYLARHKAEDAIPDLIRAFNEGRKKGKAAEVLGKLGYGQFTEEVIKAVPHSQNLMEFLGYLHFLGTVRNEDSHQILSSLFSESMHKEANSDIAGALLKHHRPNEVRRVLNRLLEAFNESQPDILPFKDLLESVEGDYFYEWFVSDREKFILTSPVDLVTSIASDSRCMEGVVEELEEVWPLLRAERDQDAVSLLLFKAQAMFRARYPEKSCKEHHQDLFEKDKMALAFLDFFATKEICWETASMAGDDGMEQVVSAALACYMSVRYRGFLMEALEPDAELSTLLAALQAAENHFPESILERIRKAAPVQGLIDGLSEDLGSWGDILTTKLMGQIGDKRFVPHLIRIIKTVDSLAWIYSNASNAMERMEEAAHEIILEHVKNGTAGDTFSMIGFLRYLPYAEAFDAAIQVWENARRGDRDHEFFALTLEGIGDRRGIDILKEFIKEGHMIGVEESLETLATLHGADISEEMVLIEEDQIAREERRKAIFGDIKSVPTIEATREAQARMKKEEEKHIRRESTETVKRGALKIGRNAKCPCGSGKKYKKCCMNK</sequence>
<dbReference type="SUPFAM" id="SSF103642">
    <property type="entry name" value="Sec-C motif"/>
    <property type="match status" value="1"/>
</dbReference>
<dbReference type="PANTHER" id="PTHR33747:SF1">
    <property type="entry name" value="ADENYLATE CYCLASE-ASSOCIATED CAP C-TERMINAL DOMAIN-CONTAINING PROTEIN"/>
    <property type="match status" value="1"/>
</dbReference>
<dbReference type="Pfam" id="PF02810">
    <property type="entry name" value="SEC-C"/>
    <property type="match status" value="1"/>
</dbReference>
<dbReference type="AlphaFoldDB" id="A0A1M6L8K8"/>
<accession>A0A1M6L8K8</accession>
<dbReference type="Gene3D" id="3.10.450.50">
    <property type="match status" value="1"/>
</dbReference>
<gene>
    <name evidence="1" type="ORF">SAMN02745216_02064</name>
</gene>
<proteinExistence type="predicted"/>
<protein>
    <submittedName>
        <fullName evidence="1">SEC-C motif-containing protein</fullName>
    </submittedName>
</protein>
<dbReference type="EMBL" id="FQZU01000010">
    <property type="protein sequence ID" value="SHJ67526.1"/>
    <property type="molecule type" value="Genomic_DNA"/>
</dbReference>
<evidence type="ECO:0000313" key="1">
    <source>
        <dbReference type="EMBL" id="SHJ67526.1"/>
    </source>
</evidence>
<name>A0A1M6L8K8_9BACT</name>
<dbReference type="STRING" id="1121393.SAMN02745216_02064"/>
<keyword evidence="2" id="KW-1185">Reference proteome</keyword>
<dbReference type="InterPro" id="IPR004027">
    <property type="entry name" value="SEC_C_motif"/>
</dbReference>